<evidence type="ECO:0000256" key="4">
    <source>
        <dbReference type="ARBA" id="ARBA00022806"/>
    </source>
</evidence>
<evidence type="ECO:0000259" key="9">
    <source>
        <dbReference type="PROSITE" id="PS51192"/>
    </source>
</evidence>
<dbReference type="PROSITE" id="PS51194">
    <property type="entry name" value="HELICASE_CTER"/>
    <property type="match status" value="1"/>
</dbReference>
<dbReference type="InterPro" id="IPR004589">
    <property type="entry name" value="DNA_helicase_ATP-dep_RecQ"/>
</dbReference>
<dbReference type="SMART" id="SM00487">
    <property type="entry name" value="DEXDc"/>
    <property type="match status" value="1"/>
</dbReference>
<gene>
    <name evidence="11" type="ORF">E6O75_ATG07438</name>
</gene>
<dbReference type="GO" id="GO:0000724">
    <property type="term" value="P:double-strand break repair via homologous recombination"/>
    <property type="evidence" value="ECO:0007669"/>
    <property type="project" value="TreeGrafter"/>
</dbReference>
<evidence type="ECO:0000256" key="2">
    <source>
        <dbReference type="ARBA" id="ARBA00022741"/>
    </source>
</evidence>
<evidence type="ECO:0000313" key="12">
    <source>
        <dbReference type="Proteomes" id="UP000298493"/>
    </source>
</evidence>
<dbReference type="Pfam" id="PF00270">
    <property type="entry name" value="DEAD"/>
    <property type="match status" value="1"/>
</dbReference>
<feature type="region of interest" description="Disordered" evidence="8">
    <location>
        <begin position="28"/>
        <end position="48"/>
    </location>
</feature>
<keyword evidence="2 7" id="KW-0547">Nucleotide-binding</keyword>
<feature type="compositionally biased region" description="Basic residues" evidence="8">
    <location>
        <begin position="735"/>
        <end position="750"/>
    </location>
</feature>
<feature type="region of interest" description="Disordered" evidence="8">
    <location>
        <begin position="726"/>
        <end position="765"/>
    </location>
</feature>
<dbReference type="GO" id="GO:0005634">
    <property type="term" value="C:nucleus"/>
    <property type="evidence" value="ECO:0007669"/>
    <property type="project" value="UniProtKB-SubCell"/>
</dbReference>
<evidence type="ECO:0000259" key="10">
    <source>
        <dbReference type="PROSITE" id="PS51194"/>
    </source>
</evidence>
<dbReference type="PANTHER" id="PTHR13710">
    <property type="entry name" value="DNA HELICASE RECQ FAMILY MEMBER"/>
    <property type="match status" value="1"/>
</dbReference>
<dbReference type="InterPro" id="IPR027417">
    <property type="entry name" value="P-loop_NTPase"/>
</dbReference>
<keyword evidence="3 7" id="KW-0378">Hydrolase</keyword>
<evidence type="ECO:0000313" key="11">
    <source>
        <dbReference type="EMBL" id="TID19978.1"/>
    </source>
</evidence>
<comment type="subcellular location">
    <subcellularLocation>
        <location evidence="7">Nucleus</location>
    </subcellularLocation>
</comment>
<feature type="domain" description="Helicase C-terminal" evidence="10">
    <location>
        <begin position="286"/>
        <end position="432"/>
    </location>
</feature>
<evidence type="ECO:0000256" key="5">
    <source>
        <dbReference type="ARBA" id="ARBA00022840"/>
    </source>
</evidence>
<dbReference type="Pfam" id="PF16124">
    <property type="entry name" value="RecQ_Zn_bind"/>
    <property type="match status" value="1"/>
</dbReference>
<dbReference type="NCBIfam" id="TIGR00614">
    <property type="entry name" value="recQ_fam"/>
    <property type="match status" value="1"/>
</dbReference>
<comment type="caution">
    <text evidence="11">The sequence shown here is derived from an EMBL/GenBank/DDBJ whole genome shotgun (WGS) entry which is preliminary data.</text>
</comment>
<dbReference type="SMART" id="SM00490">
    <property type="entry name" value="HELICc"/>
    <property type="match status" value="1"/>
</dbReference>
<name>A0A4Z1PEU1_9PEZI</name>
<dbReference type="GO" id="GO:0005524">
    <property type="term" value="F:ATP binding"/>
    <property type="evidence" value="ECO:0007669"/>
    <property type="project" value="UniProtKB-KW"/>
</dbReference>
<keyword evidence="4 7" id="KW-0347">Helicase</keyword>
<evidence type="ECO:0000256" key="8">
    <source>
        <dbReference type="SAM" id="MobiDB-lite"/>
    </source>
</evidence>
<dbReference type="GO" id="GO:0005694">
    <property type="term" value="C:chromosome"/>
    <property type="evidence" value="ECO:0007669"/>
    <property type="project" value="TreeGrafter"/>
</dbReference>
<dbReference type="Pfam" id="PF00271">
    <property type="entry name" value="Helicase_C"/>
    <property type="match status" value="1"/>
</dbReference>
<keyword evidence="7" id="KW-0539">Nucleus</keyword>
<reference evidence="11 12" key="1">
    <citation type="submission" date="2019-04" db="EMBL/GenBank/DDBJ databases">
        <title>High contiguity whole genome sequence and gene annotation resource for two Venturia nashicola isolates.</title>
        <authorList>
            <person name="Prokchorchik M."/>
            <person name="Won K."/>
            <person name="Lee Y."/>
            <person name="Choi E.D."/>
            <person name="Segonzac C."/>
            <person name="Sohn K.H."/>
        </authorList>
    </citation>
    <scope>NUCLEOTIDE SEQUENCE [LARGE SCALE GENOMIC DNA]</scope>
    <source>
        <strain evidence="11 12">PRI2</strain>
    </source>
</reference>
<dbReference type="EMBL" id="SNSC02000011">
    <property type="protein sequence ID" value="TID19978.1"/>
    <property type="molecule type" value="Genomic_DNA"/>
</dbReference>
<comment type="catalytic activity">
    <reaction evidence="7">
        <text>ATP + H2O = ADP + phosphate + H(+)</text>
        <dbReference type="Rhea" id="RHEA:13065"/>
        <dbReference type="ChEBI" id="CHEBI:15377"/>
        <dbReference type="ChEBI" id="CHEBI:15378"/>
        <dbReference type="ChEBI" id="CHEBI:30616"/>
        <dbReference type="ChEBI" id="CHEBI:43474"/>
        <dbReference type="ChEBI" id="CHEBI:456216"/>
    </reaction>
</comment>
<feature type="domain" description="Helicase ATP-binding" evidence="9">
    <location>
        <begin position="78"/>
        <end position="262"/>
    </location>
</feature>
<comment type="catalytic activity">
    <reaction evidence="6 7">
        <text>Couples ATP hydrolysis with the unwinding of duplex DNA by translocating in the 3'-5' direction.</text>
        <dbReference type="EC" id="5.6.2.4"/>
    </reaction>
</comment>
<comment type="similarity">
    <text evidence="1 7">Belongs to the helicase family. RecQ subfamily.</text>
</comment>
<dbReference type="CDD" id="cd18018">
    <property type="entry name" value="DEXHc_RecQ4-like"/>
    <property type="match status" value="1"/>
</dbReference>
<evidence type="ECO:0000256" key="7">
    <source>
        <dbReference type="RuleBase" id="RU364117"/>
    </source>
</evidence>
<dbReference type="InterPro" id="IPR011545">
    <property type="entry name" value="DEAD/DEAH_box_helicase_dom"/>
</dbReference>
<dbReference type="GO" id="GO:0016787">
    <property type="term" value="F:hydrolase activity"/>
    <property type="evidence" value="ECO:0007669"/>
    <property type="project" value="UniProtKB-KW"/>
</dbReference>
<dbReference type="GO" id="GO:0009378">
    <property type="term" value="F:four-way junction helicase activity"/>
    <property type="evidence" value="ECO:0007669"/>
    <property type="project" value="TreeGrafter"/>
</dbReference>
<dbReference type="InterPro" id="IPR032284">
    <property type="entry name" value="RecQ_Zn-bd"/>
</dbReference>
<evidence type="ECO:0000256" key="3">
    <source>
        <dbReference type="ARBA" id="ARBA00022801"/>
    </source>
</evidence>
<dbReference type="GO" id="GO:0043138">
    <property type="term" value="F:3'-5' DNA helicase activity"/>
    <property type="evidence" value="ECO:0007669"/>
    <property type="project" value="UniProtKB-EC"/>
</dbReference>
<dbReference type="Gene3D" id="3.40.50.300">
    <property type="entry name" value="P-loop containing nucleotide triphosphate hydrolases"/>
    <property type="match status" value="2"/>
</dbReference>
<dbReference type="InterPro" id="IPR001650">
    <property type="entry name" value="Helicase_C-like"/>
</dbReference>
<dbReference type="PANTHER" id="PTHR13710:SF120">
    <property type="entry name" value="BIFUNCTIONAL 3'-5' EXONUCLEASE_ATP-DEPENDENT HELICASE WRN"/>
    <property type="match status" value="1"/>
</dbReference>
<dbReference type="AlphaFoldDB" id="A0A4Z1PEU1"/>
<dbReference type="SUPFAM" id="SSF52540">
    <property type="entry name" value="P-loop containing nucleoside triphosphate hydrolases"/>
    <property type="match status" value="1"/>
</dbReference>
<keyword evidence="5 7" id="KW-0067">ATP-binding</keyword>
<protein>
    <recommendedName>
        <fullName evidence="7">ATP-dependent DNA helicase</fullName>
        <ecNumber evidence="7">5.6.2.4</ecNumber>
    </recommendedName>
</protein>
<accession>A0A4Z1PEU1</accession>
<evidence type="ECO:0000256" key="6">
    <source>
        <dbReference type="ARBA" id="ARBA00034617"/>
    </source>
</evidence>
<dbReference type="EC" id="5.6.2.4" evidence="7"/>
<dbReference type="Gene3D" id="1.10.10.10">
    <property type="entry name" value="Winged helix-like DNA-binding domain superfamily/Winged helix DNA-binding domain"/>
    <property type="match status" value="1"/>
</dbReference>
<dbReference type="Proteomes" id="UP000298493">
    <property type="component" value="Unassembled WGS sequence"/>
</dbReference>
<organism evidence="11 12">
    <name type="scientific">Venturia nashicola</name>
    <dbReference type="NCBI Taxonomy" id="86259"/>
    <lineage>
        <taxon>Eukaryota</taxon>
        <taxon>Fungi</taxon>
        <taxon>Dikarya</taxon>
        <taxon>Ascomycota</taxon>
        <taxon>Pezizomycotina</taxon>
        <taxon>Dothideomycetes</taxon>
        <taxon>Pleosporomycetidae</taxon>
        <taxon>Venturiales</taxon>
        <taxon>Venturiaceae</taxon>
        <taxon>Venturia</taxon>
    </lineage>
</organism>
<dbReference type="InterPro" id="IPR014001">
    <property type="entry name" value="Helicase_ATP-bd"/>
</dbReference>
<keyword evidence="12" id="KW-1185">Reference proteome</keyword>
<dbReference type="GO" id="GO:0005737">
    <property type="term" value="C:cytoplasm"/>
    <property type="evidence" value="ECO:0007669"/>
    <property type="project" value="TreeGrafter"/>
</dbReference>
<dbReference type="InterPro" id="IPR036388">
    <property type="entry name" value="WH-like_DNA-bd_sf"/>
</dbReference>
<evidence type="ECO:0000256" key="1">
    <source>
        <dbReference type="ARBA" id="ARBA00005446"/>
    </source>
</evidence>
<dbReference type="OrthoDB" id="10261556at2759"/>
<feature type="compositionally biased region" description="Polar residues" evidence="8">
    <location>
        <begin position="756"/>
        <end position="765"/>
    </location>
</feature>
<sequence>MDDHDEDEFGMDSSDDDDFLAAELDLAPALKRKSPPSDDQPPAKRIANGYPTTCEAAVTVLKDVFKMDSFRLKQEAAISRILHGGSAVVVFPTGGGKSLCYQVPALVFEDMDKMGEDRGQGEGGITLVVSPLIALMKDQVDALLKRGVKAAVLDSTRTREQYLETMESLRAGTLKLLYCAPERLNNEGFVESMMYVRGGIRLVAIDEAHCISEWGHAFRPDYLKVARFVKEVKAERVVCLTATATPKVAKDIREQFDIDDTGLFRISSYRSNLQLLAESASTKQDLYPKLFSFLTKNPGPTIIYVTLQKQTEALALDLRRKGFKAQSFHAGMATPEKMRIQDDFMAKDNLIIVATIAFGMGIDKNDIRNVIHFNIPSSLESYSQEIGRAGRDGLTSKCLFYVCGEDLHLREVFARGDLPSQEGVKGLLHEIFNFTNRALPVGATIQASQYDQSKTWDIRATTLGNIYAQLELRFELLRAITPMYTKYSYTAGPRFGMFHADTSPAAAAIRQCEERATKLTHIDATETAKRTFVPRADIVRKLNDWNDMQVITLKTAGVLHVYRVLSELPQTNAEIDALAKEVFAQLQEREQKDLKRTDEMLGLITGNSCFSRGLAEHFGDTIAGGKKECGHCTWCITQRPIPLTKPPPKPFDMAAFNQILQAVPDRDDARFLAKIAFGISSPKITAAKLGGQNPLFGSMDDHPFEDILTRFTTVCNKVAQGILPIPSASPSSPVAKKKTPTKKTSARKSTSKVNDFPTSRKSLWR</sequence>
<dbReference type="GO" id="GO:0003676">
    <property type="term" value="F:nucleic acid binding"/>
    <property type="evidence" value="ECO:0007669"/>
    <property type="project" value="InterPro"/>
</dbReference>
<dbReference type="PROSITE" id="PS51192">
    <property type="entry name" value="HELICASE_ATP_BIND_1"/>
    <property type="match status" value="1"/>
</dbReference>
<proteinExistence type="inferred from homology"/>
<dbReference type="STRING" id="86259.A0A4Z1PEU1"/>